<dbReference type="RefSeq" id="WP_002725925.1">
    <property type="nucleotide sequence ID" value="NZ_CAHP01000009.1"/>
</dbReference>
<reference evidence="3 4" key="1">
    <citation type="journal article" date="2012" name="J. Bacteriol.">
        <title>Draft Genome Sequence of the Purple Photosynthetic Bacterium Phaeospirillum molischianum DSM120, a Particularly Versatile Bacterium.</title>
        <authorList>
            <person name="Duquesne K."/>
            <person name="Prima V."/>
            <person name="Ji B."/>
            <person name="Rouy Z."/>
            <person name="Medigue C."/>
            <person name="Talla E."/>
            <person name="Sturgis J.N."/>
        </authorList>
    </citation>
    <scope>NUCLEOTIDE SEQUENCE [LARGE SCALE GENOMIC DNA]</scope>
    <source>
        <strain evidence="4">DSM120</strain>
    </source>
</reference>
<dbReference type="Pfam" id="PF25678">
    <property type="entry name" value="DUF7946"/>
    <property type="match status" value="1"/>
</dbReference>
<sequence length="270" mass="29742">MMLLRHSLGSSDPLPLTTHLVLNGTIITEAPSLKGAKILALPAEPGSWKFIATVVAGIYALGQTPQNSVLGHLMTSAYDYVVSETLGFHVDFAKTLGQQYEEAKKLNIDVKPQDQERFDAVIEKCELSIKKMHRPIIISESAKTATITPTIYGRAAPFSSALNFETFEYIDITERSSNPVDIYGRVSSYNSNTYKGRIFVPDEGRPIPFELADSARDIKSVGLIAQSLVANAISRDGSGFFFCRGFRNISRSGRLKGYLIIDVQLESIFL</sequence>
<feature type="domain" description="DUF7946" evidence="1">
    <location>
        <begin position="17"/>
        <end position="170"/>
    </location>
</feature>
<name>H8FNS3_MAGML</name>
<gene>
    <name evidence="3" type="ORF">PHAMO_170070</name>
</gene>
<keyword evidence="4" id="KW-1185">Reference proteome</keyword>
<dbReference type="Pfam" id="PF25679">
    <property type="entry name" value="DUF7947"/>
    <property type="match status" value="1"/>
</dbReference>
<comment type="caution">
    <text evidence="3">The sequence shown here is derived from an EMBL/GenBank/DDBJ whole genome shotgun (WGS) entry which is preliminary data.</text>
</comment>
<feature type="domain" description="DUF7947" evidence="2">
    <location>
        <begin position="180"/>
        <end position="263"/>
    </location>
</feature>
<organism evidence="3 4">
    <name type="scientific">Magnetospirillum molischianum DSM 120</name>
    <dbReference type="NCBI Taxonomy" id="1150626"/>
    <lineage>
        <taxon>Bacteria</taxon>
        <taxon>Pseudomonadati</taxon>
        <taxon>Pseudomonadota</taxon>
        <taxon>Alphaproteobacteria</taxon>
        <taxon>Rhodospirillales</taxon>
        <taxon>Rhodospirillaceae</taxon>
        <taxon>Magnetospirillum</taxon>
    </lineage>
</organism>
<accession>H8FNS3</accession>
<dbReference type="EMBL" id="CAHP01000009">
    <property type="protein sequence ID" value="CCG40011.1"/>
    <property type="molecule type" value="Genomic_DNA"/>
</dbReference>
<dbReference type="InterPro" id="IPR057707">
    <property type="entry name" value="DUF7947"/>
</dbReference>
<dbReference type="InterPro" id="IPR057706">
    <property type="entry name" value="DUF7946"/>
</dbReference>
<evidence type="ECO:0000313" key="4">
    <source>
        <dbReference type="Proteomes" id="UP000004169"/>
    </source>
</evidence>
<dbReference type="eggNOG" id="ENOG5033X3Q">
    <property type="taxonomic scope" value="Bacteria"/>
</dbReference>
<evidence type="ECO:0000259" key="2">
    <source>
        <dbReference type="Pfam" id="PF25679"/>
    </source>
</evidence>
<evidence type="ECO:0000313" key="3">
    <source>
        <dbReference type="EMBL" id="CCG40011.1"/>
    </source>
</evidence>
<protein>
    <submittedName>
        <fullName evidence="3">Uncharacterized protein</fullName>
    </submittedName>
</protein>
<evidence type="ECO:0000259" key="1">
    <source>
        <dbReference type="Pfam" id="PF25678"/>
    </source>
</evidence>
<proteinExistence type="predicted"/>
<dbReference type="AlphaFoldDB" id="H8FNS3"/>
<dbReference type="Proteomes" id="UP000004169">
    <property type="component" value="Unassembled WGS sequence"/>
</dbReference>